<dbReference type="GO" id="GO:0003723">
    <property type="term" value="F:RNA binding"/>
    <property type="evidence" value="ECO:0007669"/>
    <property type="project" value="InterPro"/>
</dbReference>
<dbReference type="CDD" id="cd00403">
    <property type="entry name" value="Ribosomal_L1"/>
    <property type="match status" value="1"/>
</dbReference>
<dbReference type="SUPFAM" id="SSF56808">
    <property type="entry name" value="Ribosomal protein L1"/>
    <property type="match status" value="1"/>
</dbReference>
<feature type="region of interest" description="Disordered" evidence="1">
    <location>
        <begin position="724"/>
        <end position="777"/>
    </location>
</feature>
<sequence>MAVSLLYKLNKGSTTSKSVKKTKKPEKTSKSKSKNKDPGLKHTQGASSLDNKNISLDSTFLKKVVNTFKNREAEDDSSKRDLLEDSSRKYVFLQFKLSKLPSEAHVKPLQIPLKHPIYVEKDVCVFVKDPQKTWKGLLFGLKMPEIKKVIGVSKLRKKYKTYEDRKMLCNSFDLFLCDKSVVPSLPSLLGSHFIEKKKLPIGVSFTKNKLKEALLRALNSTYYKLSQGSCVSVKVATSSMSTEHIVENIVDTLESVKKFHMNDEVFKNHICSVFLNWGGSESLPLYSEEVVEASRINEAAKTRSVGTQTSRRGGGSDPDRPINESFSKQKAEGSDSAELVRRIYKLARSGQTSVELWRECTLRTMEYMDKLDLRGVCSILHSYGYMKYRDKSMLELMSGRLIENIRMINCEQIASVLRAYSILNFRSDFLFRLIIPEISLRMDMMNVGQVASIFYSYSNLGYYNRNLFQSIQSYMYKNIEQVRPYELTLLLNGHCKNLRGFDDRFLTVLSFQFCKLLDSYDNKLFSQSVNALSRLGFCNHKYLPSLIESEVYNRVKASNEVLPSKSISLILNALSRHYESCTPLFTFLSQNVLKRIKEYDLHSLCLVLSAFSRVSLSDSKTYDKIAEYIGRNSLKLYPRAIASMLYSYARAKHLHGPLFYFSGKHMEINIEKYSCDEMAMILRSFALLNVKNEDAMSAVAEYILKNTPDYVPVKFEDQCADERVHQPLENKERMSTATQKEKNRSGNDGRTYESGSYKTRIPGEQLEKGGKKGKSEEIGESEGFNINLLEVVGPTSHVSSNYLSNGKAHSLLWIVETYAKFFHVNDQVTRALTRIANELVVRMSELTPFLVSRFLYSFTQLNFRHTACLEMFLNEVTNPRIDFKFDQKDLSLIHHSIKSYGLSPPSYGVYRFNRLDFQKVVEKHRNEEGGTLKIIRKIVTQDIQSSKPLYLELLTNPLTEEPCESGEDGLQADEDDADSIYVHIPEYVKKLVEVDDTECSDPKLAEAIDNHINYNFSLD</sequence>
<evidence type="ECO:0000259" key="2">
    <source>
        <dbReference type="Pfam" id="PF26172"/>
    </source>
</evidence>
<feature type="compositionally biased region" description="Basic and acidic residues" evidence="1">
    <location>
        <begin position="25"/>
        <end position="40"/>
    </location>
</feature>
<feature type="compositionally biased region" description="Basic and acidic residues" evidence="1">
    <location>
        <begin position="724"/>
        <end position="751"/>
    </location>
</feature>
<reference evidence="3" key="1">
    <citation type="submission" date="2022-07" db="EMBL/GenBank/DDBJ databases">
        <title>Evaluation of T. orientalis genome assembly methods using nanopore sequencing and analysis of variation between genomes.</title>
        <authorList>
            <person name="Yam J."/>
            <person name="Micallef M.L."/>
            <person name="Liu M."/>
            <person name="Djordjevic S.P."/>
            <person name="Bogema D.R."/>
            <person name="Jenkins C."/>
        </authorList>
    </citation>
    <scope>NUCLEOTIDE SEQUENCE</scope>
    <source>
        <strain evidence="3">Goon Nure</strain>
    </source>
</reference>
<dbReference type="InterPro" id="IPR050257">
    <property type="entry name" value="eL8/uL1-like"/>
</dbReference>
<evidence type="ECO:0000256" key="1">
    <source>
        <dbReference type="SAM" id="MobiDB-lite"/>
    </source>
</evidence>
<evidence type="ECO:0000313" key="3">
    <source>
        <dbReference type="EMBL" id="UKK00603.2"/>
    </source>
</evidence>
<dbReference type="Proteomes" id="UP000244811">
    <property type="component" value="Chromosome 1"/>
</dbReference>
<dbReference type="Pfam" id="PF26172">
    <property type="entry name" value="RESC8"/>
    <property type="match status" value="1"/>
</dbReference>
<proteinExistence type="predicted"/>
<feature type="domain" description="RNA-editing substrate-binding complex 8 protein HEAT repeats" evidence="2">
    <location>
        <begin position="336"/>
        <end position="493"/>
    </location>
</feature>
<dbReference type="InterPro" id="IPR028364">
    <property type="entry name" value="Ribosomal_uL1/biogenesis"/>
</dbReference>
<accession>A0A976QUJ5</accession>
<protein>
    <recommendedName>
        <fullName evidence="2">RNA-editing substrate-binding complex 8 protein HEAT repeats domain-containing protein</fullName>
    </recommendedName>
</protein>
<dbReference type="Pfam" id="PF00687">
    <property type="entry name" value="Ribosomal_L1"/>
    <property type="match status" value="1"/>
</dbReference>
<feature type="region of interest" description="Disordered" evidence="1">
    <location>
        <begin position="1"/>
        <end position="51"/>
    </location>
</feature>
<dbReference type="Gene3D" id="3.40.50.790">
    <property type="match status" value="1"/>
</dbReference>
<organism evidence="3 4">
    <name type="scientific">Theileria orientalis</name>
    <dbReference type="NCBI Taxonomy" id="68886"/>
    <lineage>
        <taxon>Eukaryota</taxon>
        <taxon>Sar</taxon>
        <taxon>Alveolata</taxon>
        <taxon>Apicomplexa</taxon>
        <taxon>Aconoidasida</taxon>
        <taxon>Piroplasmida</taxon>
        <taxon>Theileriidae</taxon>
        <taxon>Theileria</taxon>
    </lineage>
</organism>
<feature type="region of interest" description="Disordered" evidence="1">
    <location>
        <begin position="301"/>
        <end position="333"/>
    </location>
</feature>
<feature type="compositionally biased region" description="Basic and acidic residues" evidence="1">
    <location>
        <begin position="317"/>
        <end position="333"/>
    </location>
</feature>
<dbReference type="AlphaFoldDB" id="A0A976QUJ5"/>
<dbReference type="InterPro" id="IPR058977">
    <property type="entry name" value="RESC8_HEAT"/>
</dbReference>
<dbReference type="InterPro" id="IPR016095">
    <property type="entry name" value="Ribosomal_uL1_3-a/b-sand"/>
</dbReference>
<dbReference type="InterPro" id="IPR023674">
    <property type="entry name" value="Ribosomal_uL1-like"/>
</dbReference>
<dbReference type="EMBL" id="CP056069">
    <property type="protein sequence ID" value="UKK00603.2"/>
    <property type="molecule type" value="Genomic_DNA"/>
</dbReference>
<evidence type="ECO:0000313" key="4">
    <source>
        <dbReference type="Proteomes" id="UP000244811"/>
    </source>
</evidence>
<gene>
    <name evidence="3" type="ORF">MACK_000677</name>
</gene>
<feature type="compositionally biased region" description="Basic and acidic residues" evidence="1">
    <location>
        <begin position="765"/>
        <end position="777"/>
    </location>
</feature>
<dbReference type="PANTHER" id="PTHR23105">
    <property type="entry name" value="RIBOSOMAL PROTEIN L7AE FAMILY MEMBER"/>
    <property type="match status" value="1"/>
</dbReference>
<name>A0A976QUJ5_THEOR</name>